<accession>A0A6B1D9D8</accession>
<dbReference type="SUPFAM" id="SSF50447">
    <property type="entry name" value="Translation proteins"/>
    <property type="match status" value="1"/>
</dbReference>
<dbReference type="GO" id="GO:0005737">
    <property type="term" value="C:cytoplasm"/>
    <property type="evidence" value="ECO:0007669"/>
    <property type="project" value="UniProtKB-SubCell"/>
</dbReference>
<dbReference type="Gene3D" id="3.30.980.10">
    <property type="entry name" value="Threonyl-trna Synthetase, Chain A, domain 2"/>
    <property type="match status" value="1"/>
</dbReference>
<dbReference type="Pfam" id="PF01411">
    <property type="entry name" value="tRNA-synt_2c"/>
    <property type="match status" value="1"/>
</dbReference>
<comment type="subcellular location">
    <subcellularLocation>
        <location evidence="2">Cytoplasm</location>
    </subcellularLocation>
</comment>
<dbReference type="InterPro" id="IPR009000">
    <property type="entry name" value="Transl_B-barrel_sf"/>
</dbReference>
<reference evidence="6" key="1">
    <citation type="submission" date="2019-09" db="EMBL/GenBank/DDBJ databases">
        <title>Characterisation of the sponge microbiome using genome-centric metagenomics.</title>
        <authorList>
            <person name="Engelberts J.P."/>
            <person name="Robbins S.J."/>
            <person name="De Goeij J.M."/>
            <person name="Aranda M."/>
            <person name="Bell S.C."/>
            <person name="Webster N.S."/>
        </authorList>
    </citation>
    <scope>NUCLEOTIDE SEQUENCE</scope>
    <source>
        <strain evidence="6">SB0661_bin_32</strain>
    </source>
</reference>
<dbReference type="GO" id="GO:0003676">
    <property type="term" value="F:nucleic acid binding"/>
    <property type="evidence" value="ECO:0007669"/>
    <property type="project" value="InterPro"/>
</dbReference>
<dbReference type="GO" id="GO:0006419">
    <property type="term" value="P:alanyl-tRNA aminoacylation"/>
    <property type="evidence" value="ECO:0007669"/>
    <property type="project" value="InterPro"/>
</dbReference>
<dbReference type="InterPro" id="IPR018164">
    <property type="entry name" value="Ala-tRNA-synth_IIc_N"/>
</dbReference>
<dbReference type="Gene3D" id="2.40.30.130">
    <property type="match status" value="1"/>
</dbReference>
<dbReference type="EMBL" id="VXMH01000090">
    <property type="protein sequence ID" value="MYC96601.1"/>
    <property type="molecule type" value="Genomic_DNA"/>
</dbReference>
<evidence type="ECO:0000313" key="6">
    <source>
        <dbReference type="EMBL" id="MYC96601.1"/>
    </source>
</evidence>
<dbReference type="GO" id="GO:0046872">
    <property type="term" value="F:metal ion binding"/>
    <property type="evidence" value="ECO:0007669"/>
    <property type="project" value="UniProtKB-KW"/>
</dbReference>
<sequence>MTTELFYDDAYLQEFDAAITAVDKKDGRPRVALNRTAFYPGGGGQPNDTGWLTIDHRRLAVSKVGRDGGRIWHTLEGKKGESVPITPGRQVQGLLDWERRYLLMRTHTAMHILCGVVWRDYGASVTGGDMKPGSGRMDFEFEAMSADLVAAIEKKCNAEIEAARPVTAKTLPREEAFLIPDLIRTRINLLPKQIKKVRTVELKGLDLQADGGTHAANTSEVGAMRVVDYRSKGAINKRIYVEIG</sequence>
<dbReference type="InterPro" id="IPR051335">
    <property type="entry name" value="Alanyl-tRNA_Editing_Enzymes"/>
</dbReference>
<dbReference type="InterPro" id="IPR012947">
    <property type="entry name" value="tRNA_SAD"/>
</dbReference>
<evidence type="ECO:0000259" key="5">
    <source>
        <dbReference type="PROSITE" id="PS50860"/>
    </source>
</evidence>
<evidence type="ECO:0000256" key="2">
    <source>
        <dbReference type="ARBA" id="ARBA00004496"/>
    </source>
</evidence>
<evidence type="ECO:0000256" key="4">
    <source>
        <dbReference type="ARBA" id="ARBA00022833"/>
    </source>
</evidence>
<dbReference type="PANTHER" id="PTHR43462">
    <property type="entry name" value="ALANYL-TRNA EDITING PROTEIN"/>
    <property type="match status" value="1"/>
</dbReference>
<feature type="domain" description="Alanyl-transfer RNA synthetases family profile" evidence="5">
    <location>
        <begin position="1"/>
        <end position="244"/>
    </location>
</feature>
<dbReference type="InterPro" id="IPR018163">
    <property type="entry name" value="Thr/Ala-tRNA-synth_IIc_edit"/>
</dbReference>
<dbReference type="SMART" id="SM00863">
    <property type="entry name" value="tRNA_SAD"/>
    <property type="match status" value="1"/>
</dbReference>
<dbReference type="PROSITE" id="PS50860">
    <property type="entry name" value="AA_TRNA_LIGASE_II_ALA"/>
    <property type="match status" value="1"/>
</dbReference>
<keyword evidence="4" id="KW-0862">Zinc</keyword>
<evidence type="ECO:0000256" key="3">
    <source>
        <dbReference type="ARBA" id="ARBA00022723"/>
    </source>
</evidence>
<dbReference type="GO" id="GO:0005524">
    <property type="term" value="F:ATP binding"/>
    <property type="evidence" value="ECO:0007669"/>
    <property type="project" value="InterPro"/>
</dbReference>
<gene>
    <name evidence="6" type="ORF">F4X14_16675</name>
</gene>
<keyword evidence="3" id="KW-0479">Metal-binding</keyword>
<dbReference type="PANTHER" id="PTHR43462:SF1">
    <property type="entry name" value="ALANYL-TRNA EDITING PROTEIN AARSD1"/>
    <property type="match status" value="1"/>
</dbReference>
<dbReference type="GO" id="GO:0002161">
    <property type="term" value="F:aminoacyl-tRNA deacylase activity"/>
    <property type="evidence" value="ECO:0007669"/>
    <property type="project" value="UniProtKB-ARBA"/>
</dbReference>
<protein>
    <submittedName>
        <fullName evidence="6">Alanyl-tRNA editing protein</fullName>
    </submittedName>
</protein>
<dbReference type="GO" id="GO:0004813">
    <property type="term" value="F:alanine-tRNA ligase activity"/>
    <property type="evidence" value="ECO:0007669"/>
    <property type="project" value="InterPro"/>
</dbReference>
<organism evidence="6">
    <name type="scientific">Caldilineaceae bacterium SB0661_bin_32</name>
    <dbReference type="NCBI Taxonomy" id="2605255"/>
    <lineage>
        <taxon>Bacteria</taxon>
        <taxon>Bacillati</taxon>
        <taxon>Chloroflexota</taxon>
        <taxon>Caldilineae</taxon>
        <taxon>Caldilineales</taxon>
        <taxon>Caldilineaceae</taxon>
    </lineage>
</organism>
<dbReference type="SUPFAM" id="SSF55186">
    <property type="entry name" value="ThrRS/AlaRS common domain"/>
    <property type="match status" value="1"/>
</dbReference>
<proteinExistence type="predicted"/>
<evidence type="ECO:0000256" key="1">
    <source>
        <dbReference type="ARBA" id="ARBA00001947"/>
    </source>
</evidence>
<comment type="cofactor">
    <cofactor evidence="1">
        <name>Zn(2+)</name>
        <dbReference type="ChEBI" id="CHEBI:29105"/>
    </cofactor>
</comment>
<dbReference type="AlphaFoldDB" id="A0A6B1D9D8"/>
<dbReference type="InterPro" id="IPR018165">
    <property type="entry name" value="Ala-tRNA-synth_IIc_core"/>
</dbReference>
<comment type="caution">
    <text evidence="6">The sequence shown here is derived from an EMBL/GenBank/DDBJ whole genome shotgun (WGS) entry which is preliminary data.</text>
</comment>
<dbReference type="Pfam" id="PF07973">
    <property type="entry name" value="tRNA_SAD"/>
    <property type="match status" value="1"/>
</dbReference>
<name>A0A6B1D9D8_9CHLR</name>